<sequence>ESPADILGLDAARVPSTAQIASILAGKRADGEALAEKTAGAARSRFLELYGVPREREASAEELDEIRAGQRADGTDQRLGPLSQGLAASRARIGYVDLCWSADKSVSLAWAFAPTEAERNIIAQAHRDAVSSALLYVEAEIGQARRGKAGQDGAEPGQIGWVRFDHYASRPTVEVPRVDRATGEAYTELVTLKVAGDPQLHTHVAIPNVVLTEGGRVGGLDLQRLEGRVKEFGAYYQAHLATNLRRHGVEVALDPATGSARLTAIPETVRDAFSKRTQQGTEAARTYARSLGLDWDSLDAERKIGLAKQGVQGDPRQVKQDDLSDWASWRGQAEGLGWQPASVLRPDHVQALASREARLEQAYAVGRDLLDRELQRRAVLDGADARVAAARGLIASGVESPDEIGAVTRAFAQRGVRHDGQEVGLVWGMATDARGQEAVKLTTTLHADREAELVGLAQAAASDRSAALSPQVIAAAVARSERDFTSVHGQQQRAVMDQLGQGGRLAIAIGVAGSGKSTLLAPLVEAWAEEGRTVYGAALAWRQSEDLAAAGIARERLSAMSVFLDRAQKGQITLDRQSVVVVDELGLLGTRQLLDLLRLQREQGFQLVAVGDPKQCQSIEAGPVIGLLRRALGDEAIPELLTTIRQSTERERETSLLFREGQAAEALARKREDGTALLVPGGYREAVAQVAALWQARRAAHAHDPTFSLTVSAPTNADAREIAAAIRVHRRAAGELGPDAVVVKAADQMGAQYDLPLAVGDRVRLFARTNAAYADKSRGIIGNNGSVLAVQGIGAGGITLRNAQGREGFVKWDTLRDPDSQRIRLSYGDVLSIDATQGLTSTEHIEAMPAGSQAVNAYKAYTQASRHRERSWLVTSDGAERREIAGRRPLGDPRPIREADVWANMARNLARAPEKASALDFLEVARDLRRGAVQSLQAGLQPAEQRQAEGRDPFTLRETLQRHRDAERVAEMTEQIEAVAREQGRLQQRLSKAVLAIRETVRETVKGAAPLLRQAAEALRERQALTAVRAQLLDHRMGEWRQGQRQNSTTETEQAAQARLGQEIRAMPKADLHRAAAEWRRERQAKQERAAQRQRSGPSMSR</sequence>
<dbReference type="Gene3D" id="3.40.50.300">
    <property type="entry name" value="P-loop containing nucleotide triphosphate hydrolases"/>
    <property type="match status" value="1"/>
</dbReference>
<evidence type="ECO:0000259" key="2">
    <source>
        <dbReference type="Pfam" id="PF08751"/>
    </source>
</evidence>
<feature type="non-terminal residue" evidence="3">
    <location>
        <position position="1"/>
    </location>
</feature>
<name>A0A964E707_9PROT</name>
<dbReference type="AlphaFoldDB" id="A0A964E707"/>
<dbReference type="SUPFAM" id="SSF55464">
    <property type="entry name" value="Origin of replication-binding domain, RBD-like"/>
    <property type="match status" value="1"/>
</dbReference>
<proteinExistence type="predicted"/>
<comment type="caution">
    <text evidence="3">The sequence shown here is derived from an EMBL/GenBank/DDBJ whole genome shotgun (WGS) entry which is preliminary data.</text>
</comment>
<evidence type="ECO:0000313" key="4">
    <source>
        <dbReference type="Proteomes" id="UP000721844"/>
    </source>
</evidence>
<keyword evidence="4" id="KW-1185">Reference proteome</keyword>
<dbReference type="EMBL" id="JAESVA010000021">
    <property type="protein sequence ID" value="MCB8884012.1"/>
    <property type="molecule type" value="Genomic_DNA"/>
</dbReference>
<accession>A0A964E707</accession>
<dbReference type="Pfam" id="PF13604">
    <property type="entry name" value="AAA_30"/>
    <property type="match status" value="1"/>
</dbReference>
<feature type="domain" description="TrwC relaxase" evidence="2">
    <location>
        <begin position="7"/>
        <end position="330"/>
    </location>
</feature>
<dbReference type="RefSeq" id="WP_227310754.1">
    <property type="nucleotide sequence ID" value="NZ_JAESVA010000021.1"/>
</dbReference>
<dbReference type="SUPFAM" id="SSF52540">
    <property type="entry name" value="P-loop containing nucleoside triphosphate hydrolases"/>
    <property type="match status" value="2"/>
</dbReference>
<reference evidence="3 4" key="1">
    <citation type="journal article" date="2021" name="Microorganisms">
        <title>Acidisoma silvae sp. nov. and Acidisomacellulosilytica sp. nov., Two Acidophilic Bacteria Isolated from Decaying Wood, Hydrolyzing Cellulose and Producing Poly-3-hydroxybutyrate.</title>
        <authorList>
            <person name="Mieszkin S."/>
            <person name="Pouder E."/>
            <person name="Uroz S."/>
            <person name="Simon-Colin C."/>
            <person name="Alain K."/>
        </authorList>
    </citation>
    <scope>NUCLEOTIDE SEQUENCE [LARGE SCALE GENOMIC DNA]</scope>
    <source>
        <strain evidence="3 4">HW T5.17</strain>
    </source>
</reference>
<gene>
    <name evidence="3" type="ORF">ACELLULO517_27500</name>
</gene>
<dbReference type="NCBIfam" id="NF041492">
    <property type="entry name" value="MobF"/>
    <property type="match status" value="1"/>
</dbReference>
<protein>
    <submittedName>
        <fullName evidence="3">Relaxase domain-containing protein</fullName>
    </submittedName>
</protein>
<dbReference type="InterPro" id="IPR014862">
    <property type="entry name" value="TrwC"/>
</dbReference>
<dbReference type="Pfam" id="PF08751">
    <property type="entry name" value="TrwC"/>
    <property type="match status" value="1"/>
</dbReference>
<dbReference type="InterPro" id="IPR027417">
    <property type="entry name" value="P-loop_NTPase"/>
</dbReference>
<feature type="region of interest" description="Disordered" evidence="1">
    <location>
        <begin position="1065"/>
        <end position="1102"/>
    </location>
</feature>
<evidence type="ECO:0000313" key="3">
    <source>
        <dbReference type="EMBL" id="MCB8884012.1"/>
    </source>
</evidence>
<feature type="compositionally biased region" description="Basic and acidic residues" evidence="1">
    <location>
        <begin position="1066"/>
        <end position="1091"/>
    </location>
</feature>
<dbReference type="Proteomes" id="UP000721844">
    <property type="component" value="Unassembled WGS sequence"/>
</dbReference>
<organism evidence="3 4">
    <name type="scientific">Acidisoma cellulosilyticum</name>
    <dbReference type="NCBI Taxonomy" id="2802395"/>
    <lineage>
        <taxon>Bacteria</taxon>
        <taxon>Pseudomonadati</taxon>
        <taxon>Pseudomonadota</taxon>
        <taxon>Alphaproteobacteria</taxon>
        <taxon>Acetobacterales</taxon>
        <taxon>Acidocellaceae</taxon>
        <taxon>Acidisoma</taxon>
    </lineage>
</organism>
<evidence type="ECO:0000256" key="1">
    <source>
        <dbReference type="SAM" id="MobiDB-lite"/>
    </source>
</evidence>